<reference evidence="2" key="1">
    <citation type="journal article" date="2006" name="Science">
        <title>Ancient noncoding elements conserved in the human genome.</title>
        <authorList>
            <person name="Venkatesh B."/>
            <person name="Kirkness E.F."/>
            <person name="Loh Y.H."/>
            <person name="Halpern A.L."/>
            <person name="Lee A.P."/>
            <person name="Johnson J."/>
            <person name="Dandona N."/>
            <person name="Viswanathan L.D."/>
            <person name="Tay A."/>
            <person name="Venter J.C."/>
            <person name="Strausberg R.L."/>
            <person name="Brenner S."/>
        </authorList>
    </citation>
    <scope>NUCLEOTIDE SEQUENCE [LARGE SCALE GENOMIC DNA]</scope>
</reference>
<reference evidence="2" key="2">
    <citation type="journal article" date="2007" name="PLoS Biol.">
        <title>Survey sequencing and comparative analysis of the elephant shark (Callorhinchus milii) genome.</title>
        <authorList>
            <person name="Venkatesh B."/>
            <person name="Kirkness E.F."/>
            <person name="Loh Y.H."/>
            <person name="Halpern A.L."/>
            <person name="Lee A.P."/>
            <person name="Johnson J."/>
            <person name="Dandona N."/>
            <person name="Viswanathan L.D."/>
            <person name="Tay A."/>
            <person name="Venter J.C."/>
            <person name="Strausberg R.L."/>
            <person name="Brenner S."/>
        </authorList>
    </citation>
    <scope>NUCLEOTIDE SEQUENCE [LARGE SCALE GENOMIC DNA]</scope>
</reference>
<reference evidence="1" key="5">
    <citation type="submission" date="2025-09" db="UniProtKB">
        <authorList>
            <consortium name="Ensembl"/>
        </authorList>
    </citation>
    <scope>IDENTIFICATION</scope>
</reference>
<dbReference type="Gene3D" id="3.30.1370.30">
    <property type="match status" value="1"/>
</dbReference>
<dbReference type="Ensembl" id="ENSCMIT00000039842.1">
    <property type="protein sequence ID" value="ENSCMIP00000039275.1"/>
    <property type="gene ID" value="ENSCMIG00000016457.1"/>
</dbReference>
<dbReference type="Proteomes" id="UP000314986">
    <property type="component" value="Unassembled WGS sequence"/>
</dbReference>
<dbReference type="GO" id="GO:0005840">
    <property type="term" value="C:ribosome"/>
    <property type="evidence" value="ECO:0007669"/>
    <property type="project" value="InterPro"/>
</dbReference>
<dbReference type="InParanoid" id="A0A4W3K5A6"/>
<dbReference type="STRING" id="7868.ENSCMIP00000039275"/>
<dbReference type="AlphaFoldDB" id="A0A4W3K5A6"/>
<sequence length="96" mass="11024">MMWGWQHGYLCEFGIIDDHKGGTIAVNLAGRLNKCALSLVSNLMFIHNSNHIRREISVLFSKHMHQACNNRLKLLNLCIKHFICVIQIYNSIFVGL</sequence>
<dbReference type="GO" id="GO:0006412">
    <property type="term" value="P:translation"/>
    <property type="evidence" value="ECO:0007669"/>
    <property type="project" value="InterPro"/>
</dbReference>
<evidence type="ECO:0000313" key="1">
    <source>
        <dbReference type="Ensembl" id="ENSCMIP00000039275.1"/>
    </source>
</evidence>
<evidence type="ECO:0000313" key="2">
    <source>
        <dbReference type="Proteomes" id="UP000314986"/>
    </source>
</evidence>
<protein>
    <submittedName>
        <fullName evidence="1">Uncharacterized protein</fullName>
    </submittedName>
</protein>
<dbReference type="GO" id="GO:0003735">
    <property type="term" value="F:structural constituent of ribosome"/>
    <property type="evidence" value="ECO:0007669"/>
    <property type="project" value="InterPro"/>
</dbReference>
<reference evidence="2" key="3">
    <citation type="journal article" date="2014" name="Nature">
        <title>Elephant shark genome provides unique insights into gnathostome evolution.</title>
        <authorList>
            <consortium name="International Elephant Shark Genome Sequencing Consortium"/>
            <person name="Venkatesh B."/>
            <person name="Lee A.P."/>
            <person name="Ravi V."/>
            <person name="Maurya A.K."/>
            <person name="Lian M.M."/>
            <person name="Swann J.B."/>
            <person name="Ohta Y."/>
            <person name="Flajnik M.F."/>
            <person name="Sutoh Y."/>
            <person name="Kasahara M."/>
            <person name="Hoon S."/>
            <person name="Gangu V."/>
            <person name="Roy S.W."/>
            <person name="Irimia M."/>
            <person name="Korzh V."/>
            <person name="Kondrychyn I."/>
            <person name="Lim Z.W."/>
            <person name="Tay B.H."/>
            <person name="Tohari S."/>
            <person name="Kong K.W."/>
            <person name="Ho S."/>
            <person name="Lorente-Galdos B."/>
            <person name="Quilez J."/>
            <person name="Marques-Bonet T."/>
            <person name="Raney B.J."/>
            <person name="Ingham P.W."/>
            <person name="Tay A."/>
            <person name="Hillier L.W."/>
            <person name="Minx P."/>
            <person name="Boehm T."/>
            <person name="Wilson R.K."/>
            <person name="Brenner S."/>
            <person name="Warren W.C."/>
        </authorList>
    </citation>
    <scope>NUCLEOTIDE SEQUENCE [LARGE SCALE GENOMIC DNA]</scope>
</reference>
<dbReference type="SUPFAM" id="SSF56047">
    <property type="entry name" value="Ribosomal protein S8"/>
    <property type="match status" value="1"/>
</dbReference>
<accession>A0A4W3K5A6</accession>
<name>A0A4W3K5A6_CALMI</name>
<dbReference type="InterPro" id="IPR035987">
    <property type="entry name" value="Ribosomal_uS8_sf"/>
</dbReference>
<keyword evidence="2" id="KW-1185">Reference proteome</keyword>
<reference evidence="1" key="4">
    <citation type="submission" date="2025-08" db="UniProtKB">
        <authorList>
            <consortium name="Ensembl"/>
        </authorList>
    </citation>
    <scope>IDENTIFICATION</scope>
</reference>
<organism evidence="1 2">
    <name type="scientific">Callorhinchus milii</name>
    <name type="common">Ghost shark</name>
    <dbReference type="NCBI Taxonomy" id="7868"/>
    <lineage>
        <taxon>Eukaryota</taxon>
        <taxon>Metazoa</taxon>
        <taxon>Chordata</taxon>
        <taxon>Craniata</taxon>
        <taxon>Vertebrata</taxon>
        <taxon>Chondrichthyes</taxon>
        <taxon>Holocephali</taxon>
        <taxon>Chimaeriformes</taxon>
        <taxon>Callorhinchidae</taxon>
        <taxon>Callorhinchus</taxon>
    </lineage>
</organism>
<proteinExistence type="predicted"/>